<dbReference type="Gene3D" id="3.40.50.1580">
    <property type="entry name" value="Nucleoside phosphorylase domain"/>
    <property type="match status" value="2"/>
</dbReference>
<sequence length="337" mass="37219">MIFIVTALDCEARPLIQHYKLRRCQQFKPFPLYTGDDIRLVVSGIGAVNAMLATAMMAGINAGQSVVPHYVKPDLHLSPNSSVIAKPRHSIIPHSIIPGTQSPELAWLNIGIGGHYQYDIGSAFLAHKVSNAAVIKSPVMKSTVTDSTVIGESATIDPHTIAKVNTYYPIWGGKWPCSTENILTVPSVVSDYPTQGICEMEGTGFCEAAYRFSTAELVHLLKVVSDNKMQSIDSLNKTSIAALIEKQMPLISMVVESLQQTANALNDLAAMPNDYEFLVGHYPVSVSMQFQLKQLLRRWQLLAEHSILEIVPPEKYQSIKRWMKVATEQVALLRVSF</sequence>
<dbReference type="SUPFAM" id="SSF53167">
    <property type="entry name" value="Purine and uridine phosphorylases"/>
    <property type="match status" value="1"/>
</dbReference>
<accession>A0A3B0YY82</accession>
<organism evidence="1">
    <name type="scientific">hydrothermal vent metagenome</name>
    <dbReference type="NCBI Taxonomy" id="652676"/>
    <lineage>
        <taxon>unclassified sequences</taxon>
        <taxon>metagenomes</taxon>
        <taxon>ecological metagenomes</taxon>
    </lineage>
</organism>
<dbReference type="GO" id="GO:0009116">
    <property type="term" value="P:nucleoside metabolic process"/>
    <property type="evidence" value="ECO:0007669"/>
    <property type="project" value="InterPro"/>
</dbReference>
<dbReference type="GO" id="GO:0051539">
    <property type="term" value="F:4 iron, 4 sulfur cluster binding"/>
    <property type="evidence" value="ECO:0007669"/>
    <property type="project" value="TreeGrafter"/>
</dbReference>
<dbReference type="AlphaFoldDB" id="A0A3B0YY82"/>
<dbReference type="EMBL" id="UOFL01000222">
    <property type="protein sequence ID" value="VAW81640.1"/>
    <property type="molecule type" value="Genomic_DNA"/>
</dbReference>
<proteinExistence type="predicted"/>
<dbReference type="GO" id="GO:1904047">
    <property type="term" value="F:S-adenosyl-L-methionine binding"/>
    <property type="evidence" value="ECO:0007669"/>
    <property type="project" value="TreeGrafter"/>
</dbReference>
<dbReference type="GO" id="GO:0042601">
    <property type="term" value="C:endospore-forming forespore"/>
    <property type="evidence" value="ECO:0007669"/>
    <property type="project" value="TreeGrafter"/>
</dbReference>
<dbReference type="GO" id="GO:0003913">
    <property type="term" value="F:DNA photolyase activity"/>
    <property type="evidence" value="ECO:0007669"/>
    <property type="project" value="TreeGrafter"/>
</dbReference>
<name>A0A3B0YY82_9ZZZZ</name>
<dbReference type="PANTHER" id="PTHR37822:SF2">
    <property type="entry name" value="SPORE PHOTOPRODUCT LYASE"/>
    <property type="match status" value="1"/>
</dbReference>
<dbReference type="InterPro" id="IPR049539">
    <property type="entry name" value="SPL"/>
</dbReference>
<dbReference type="InterPro" id="IPR035994">
    <property type="entry name" value="Nucleoside_phosphorylase_sf"/>
</dbReference>
<dbReference type="PANTHER" id="PTHR37822">
    <property type="entry name" value="SPORE PHOTOPRODUCT LYASE-RELATED"/>
    <property type="match status" value="1"/>
</dbReference>
<reference evidence="1" key="1">
    <citation type="submission" date="2018-06" db="EMBL/GenBank/DDBJ databases">
        <authorList>
            <person name="Zhirakovskaya E."/>
        </authorList>
    </citation>
    <scope>NUCLEOTIDE SEQUENCE</scope>
</reference>
<evidence type="ECO:0000313" key="1">
    <source>
        <dbReference type="EMBL" id="VAW81640.1"/>
    </source>
</evidence>
<gene>
    <name evidence="1" type="ORF">MNBD_GAMMA12-712</name>
</gene>
<protein>
    <submittedName>
        <fullName evidence="1">Uncharacterized protein</fullName>
    </submittedName>
</protein>